<dbReference type="InterPro" id="IPR010982">
    <property type="entry name" value="Lambda_DNA-bd_dom_sf"/>
</dbReference>
<accession>A0A6G6Y702</accession>
<dbReference type="AlphaFoldDB" id="A0A6G6Y702"/>
<dbReference type="EMBL" id="CP049109">
    <property type="protein sequence ID" value="QIG80488.1"/>
    <property type="molecule type" value="Genomic_DNA"/>
</dbReference>
<keyword evidence="3" id="KW-1185">Reference proteome</keyword>
<feature type="domain" description="HTH cro/C1-type" evidence="1">
    <location>
        <begin position="13"/>
        <end position="62"/>
    </location>
</feature>
<dbReference type="Gene3D" id="1.10.260.40">
    <property type="entry name" value="lambda repressor-like DNA-binding domains"/>
    <property type="match status" value="1"/>
</dbReference>
<dbReference type="PANTHER" id="PTHR37301:SF1">
    <property type="entry name" value="DNA-BINDING PROTEIN"/>
    <property type="match status" value="1"/>
</dbReference>
<evidence type="ECO:0000313" key="3">
    <source>
        <dbReference type="Proteomes" id="UP000501568"/>
    </source>
</evidence>
<evidence type="ECO:0000259" key="1">
    <source>
        <dbReference type="PROSITE" id="PS50943"/>
    </source>
</evidence>
<protein>
    <submittedName>
        <fullName evidence="2">Helix-turn-helix transcriptional regulator</fullName>
    </submittedName>
</protein>
<dbReference type="InterPro" id="IPR001387">
    <property type="entry name" value="Cro/C1-type_HTH"/>
</dbReference>
<dbReference type="Proteomes" id="UP000501568">
    <property type="component" value="Chromosome"/>
</dbReference>
<organism evidence="2 3">
    <name type="scientific">Stakelama tenebrarum</name>
    <dbReference type="NCBI Taxonomy" id="2711215"/>
    <lineage>
        <taxon>Bacteria</taxon>
        <taxon>Pseudomonadati</taxon>
        <taxon>Pseudomonadota</taxon>
        <taxon>Alphaproteobacteria</taxon>
        <taxon>Sphingomonadales</taxon>
        <taxon>Sphingomonadaceae</taxon>
        <taxon>Stakelama</taxon>
    </lineage>
</organism>
<gene>
    <name evidence="2" type="ORF">G5C33_12325</name>
</gene>
<dbReference type="CDD" id="cd00093">
    <property type="entry name" value="HTH_XRE"/>
    <property type="match status" value="1"/>
</dbReference>
<dbReference type="PROSITE" id="PS50943">
    <property type="entry name" value="HTH_CROC1"/>
    <property type="match status" value="1"/>
</dbReference>
<name>A0A6G6Y702_9SPHN</name>
<evidence type="ECO:0000313" key="2">
    <source>
        <dbReference type="EMBL" id="QIG80488.1"/>
    </source>
</evidence>
<dbReference type="RefSeq" id="WP_165327494.1">
    <property type="nucleotide sequence ID" value="NZ_CP049109.1"/>
</dbReference>
<dbReference type="PANTHER" id="PTHR37301">
    <property type="entry name" value="DNA-BINDING PROTEIN-RELATED"/>
    <property type="match status" value="1"/>
</dbReference>
<sequence length="76" mass="8120">MPVQVTLDAVLAKRGMTGKQLAEAMGLSETQLSLFRSGKVRGIRFATIAKMCAVLECTPGDLLGYEYDPGDLGAEE</sequence>
<proteinExistence type="predicted"/>
<dbReference type="SUPFAM" id="SSF47413">
    <property type="entry name" value="lambda repressor-like DNA-binding domains"/>
    <property type="match status" value="1"/>
</dbReference>
<dbReference type="Pfam" id="PF13443">
    <property type="entry name" value="HTH_26"/>
    <property type="match status" value="1"/>
</dbReference>
<dbReference type="KEGG" id="spzr:G5C33_12325"/>
<reference evidence="2 3" key="1">
    <citation type="submission" date="2020-02" db="EMBL/GenBank/DDBJ databases">
        <authorList>
            <person name="Zheng R.K."/>
            <person name="Sun C.M."/>
        </authorList>
    </citation>
    <scope>NUCLEOTIDE SEQUENCE [LARGE SCALE GENOMIC DNA]</scope>
    <source>
        <strain evidence="3">zrk23</strain>
    </source>
</reference>
<dbReference type="GO" id="GO:0003677">
    <property type="term" value="F:DNA binding"/>
    <property type="evidence" value="ECO:0007669"/>
    <property type="project" value="InterPro"/>
</dbReference>
<dbReference type="SMART" id="SM00530">
    <property type="entry name" value="HTH_XRE"/>
    <property type="match status" value="1"/>
</dbReference>